<dbReference type="HOGENOM" id="CLU_232338_0_0_11"/>
<dbReference type="InterPro" id="IPR041664">
    <property type="entry name" value="AAA_16"/>
</dbReference>
<name>B5HB20_STRE2</name>
<feature type="domain" description="Orc1-like AAA ATPase" evidence="1">
    <location>
        <begin position="324"/>
        <end position="444"/>
    </location>
</feature>
<evidence type="ECO:0000313" key="3">
    <source>
        <dbReference type="Proteomes" id="UP000002805"/>
    </source>
</evidence>
<evidence type="ECO:0000259" key="1">
    <source>
        <dbReference type="Pfam" id="PF13191"/>
    </source>
</evidence>
<keyword evidence="3" id="KW-1185">Reference proteome</keyword>
<dbReference type="SUPFAM" id="SSF52540">
    <property type="entry name" value="P-loop containing nucleoside triphosphate hydrolases"/>
    <property type="match status" value="1"/>
</dbReference>
<protein>
    <recommendedName>
        <fullName evidence="1">Orc1-like AAA ATPase domain-containing protein</fullName>
    </recommendedName>
</protein>
<dbReference type="InterPro" id="IPR027417">
    <property type="entry name" value="P-loop_NTPase"/>
</dbReference>
<proteinExistence type="predicted"/>
<reference evidence="3" key="1">
    <citation type="submission" date="2008-02" db="EMBL/GenBank/DDBJ databases">
        <authorList>
            <consortium name="The Broad Institute Genome Sequencing Platform"/>
            <person name="Fischbach M."/>
            <person name="Ward D."/>
            <person name="Young S."/>
            <person name="Jaffe D."/>
            <person name="Gnerre S."/>
            <person name="Berlin A."/>
            <person name="Heiman D."/>
            <person name="Hepburn T."/>
            <person name="Sykes S."/>
            <person name="Alvarado L."/>
            <person name="Kodira C.D."/>
            <person name="Straight P."/>
            <person name="Clardy J."/>
            <person name="Hung D."/>
            <person name="Kolter R."/>
            <person name="Mekalanos J."/>
            <person name="Walker S."/>
            <person name="Walsh C.T."/>
            <person name="Lander E."/>
            <person name="Galagan J."/>
            <person name="Nusbaum C."/>
            <person name="Birren B."/>
        </authorList>
    </citation>
    <scope>NUCLEOTIDE SEQUENCE [LARGE SCALE GENOMIC DNA]</scope>
    <source>
        <strain evidence="3">ATCC 25486 / DSM 40338 / CBS 914.69 / JCM 4507 / NBRC 13074 / NRRL 2958 / 5647</strain>
    </source>
</reference>
<dbReference type="Pfam" id="PF13191">
    <property type="entry name" value="AAA_16"/>
    <property type="match status" value="1"/>
</dbReference>
<reference evidence="3" key="2">
    <citation type="submission" date="2009-10" db="EMBL/GenBank/DDBJ databases">
        <title>The genome sequence of Streptomyces pristinaespiralis strain ATCC 25486.</title>
        <authorList>
            <consortium name="The Broad Institute Genome Sequencing Platform"/>
            <consortium name="Broad Institute Microbial Sequencing Center"/>
            <person name="Fischbach M."/>
            <person name="Godfrey P."/>
            <person name="Ward D."/>
            <person name="Young S."/>
            <person name="Zeng Q."/>
            <person name="Koehrsen M."/>
            <person name="Alvarado L."/>
            <person name="Berlin A.M."/>
            <person name="Bochicchio J."/>
            <person name="Borenstein D."/>
            <person name="Chapman S.B."/>
            <person name="Chen Z."/>
            <person name="Engels R."/>
            <person name="Freedman E."/>
            <person name="Gellesch M."/>
            <person name="Goldberg J."/>
            <person name="Griggs A."/>
            <person name="Gujja S."/>
            <person name="Heilman E.R."/>
            <person name="Heiman D.I."/>
            <person name="Hepburn T.A."/>
            <person name="Howarth C."/>
            <person name="Jen D."/>
            <person name="Larson L."/>
            <person name="Lewis B."/>
            <person name="Mehta T."/>
            <person name="Park D."/>
            <person name="Pearson M."/>
            <person name="Richards J."/>
            <person name="Roberts A."/>
            <person name="Saif S."/>
            <person name="Shea T.D."/>
            <person name="Shenoy N."/>
            <person name="Sisk P."/>
            <person name="Stolte C."/>
            <person name="Sykes S.N."/>
            <person name="Thomson T."/>
            <person name="Walk T."/>
            <person name="White J."/>
            <person name="Yandava C."/>
            <person name="Straight P."/>
            <person name="Clardy J."/>
            <person name="Hung D."/>
            <person name="Kolter R."/>
            <person name="Mekalanos J."/>
            <person name="Walker S."/>
            <person name="Walsh C.T."/>
            <person name="Wieland-Brown L.C."/>
            <person name="Haas B."/>
            <person name="Nusbaum C."/>
            <person name="Birren B."/>
        </authorList>
    </citation>
    <scope>NUCLEOTIDE SEQUENCE [LARGE SCALE GENOMIC DNA]</scope>
    <source>
        <strain evidence="3">ATCC 25486 / DSM 40338 / CBS 914.69 / JCM 4507 / NBRC 13074 / NRRL 2958 / 5647</strain>
    </source>
</reference>
<organism evidence="2 3">
    <name type="scientific">Streptomyces pristinaespiralis (strain ATCC 25486 / DSM 40338 / CBS 914.69 / JCM 4507 / KCC S-0507 / NBRC 13074 / NRRL 2958 / 5647)</name>
    <dbReference type="NCBI Taxonomy" id="457429"/>
    <lineage>
        <taxon>Bacteria</taxon>
        <taxon>Bacillati</taxon>
        <taxon>Actinomycetota</taxon>
        <taxon>Actinomycetes</taxon>
        <taxon>Kitasatosporales</taxon>
        <taxon>Streptomycetaceae</taxon>
        <taxon>Streptomyces</taxon>
    </lineage>
</organism>
<dbReference type="Proteomes" id="UP000002805">
    <property type="component" value="Chromosome"/>
</dbReference>
<accession>B5HB20</accession>
<sequence>MFPGQLDLAHTISPWVSVPSWYVREVRVTATRTTGGVPSEQGTLEVSMGLRPTHLGYAYQDLLTALRLVDLAVGRANSLLVDTKMFTGDRFDDITCEWGTGSRERLQIKHTDHDRALSLESFTKDKRGLRLDLLFSSMDHDFTSDPGASHRLVVRDTEPEDPELTRVLRPVHASTDPGPALHGLSSKRFRFDAAALRAHAPWKEMLAQVSDDLLNRACASLVVDTDLPACSLNIREPGPAEAALLHRITEELGAGRPPNRHRTPEEVALALIEAAKAARSRAGTVMVEDLLPRLSLEVDFGAVREGHPVDRATEVRRPTVLTGVVAAVRDAAQQGGVVVVTGAPGIGKSWLCEQLGDALRETWLAVRHHCWLGAADIDREQRVLTEVVIGSLLKQLGTAVPEALAQVRPRYAATPETLTAAVTAARGLAPDRPIALIVDGIDHVSRVLGSTTGSAFRPRVDPAASLVADLSALELPPGVVLVLASQPGPHLEAVDAGASRLTVAPLNRAELHALADRLGVLTALEPSSAGEGLDPAARAEAAVALIEERSRGNALYATYLCRQAVGPAPGLGAAPAPDGAGDPLERLRTVPSSAHDLDDYYAYLLAGLTPGQRSAVSMLAVCDFAVSASELEEIFPLPGMQLGAALNSVAPIVAQQPGIGGLKIHHESFSRFIRRADGDDRWVDQVRSQAADWLSQRGFFTDPRAFRHLPELLAALGRDDELALLIEPDFLSRAIAGLQPPQAIVHTLTVAARRAAVRNDWPTLVRCVELSRARATFEDEGLPGSLVPYADVLVALVGADRVAASLMYEGVTTMAARWGLQLCAAVDRAGCAAPWEAYLTAWDEARKERVHYGSESDESVFLAELRGRIRLPARAADDVELGQVPRTLAQRVARFLGQEALTSPEDALGVLLDCLGPDPLLESAELIEQPDRRAALLLHLADAHGTAGGALPSARALATAAWASGPCDPRRLLRHGVAVSDLAEEIFSGDIAAVLAEAAQDVLTDRASGLSGPVNRWLTLLAVAHAADPQAPARLLPLLEGDGFYRAWLRFTLATVGLHRDVEAGILTAETASVTVRVALEQLAQHAHAFTGSPRACDLADIHRQVRQVLHDAVALLRGDDVAVGIAFLQAVSEGTTTSLMGMAGTGPLITTELVSLLAGSVGQAGADIVHELMRTLRGAQAERRALYAEDADFELEMARVSLACDDPHEAQRCWERAARYVGAYGGHKDITIEELLDPLPQLLQADPVQAQVRLAHTQPLVYLVADCTDGRGTAGTPQEWWRSLARLDPRGAAQLGAQVLLAEPGLPDGRVGAAHRQLLATQADTADPVVLAALRIAAGPDGRSIQQDVALLTRLADLPGDDAARASRLLPVLANAITSTYDDQTLIAASQAAGDEPTSALRTAAQRCGGEGGSPWAPRPVPDNTSRDWFGPEKRPTADAYLHAQQRPTLPEGAAGALAAVRDRSSKAYDAPSGPRWSRDALANAVGWRLLEIIDGQGADAAAQFLHRIADEMNASNPLELLADLAMGLRLRQDSDPGVYGPLAATAGMLAYTKMRGGGGWRSFGGNDRLDLWQQAHSADPATAARNLADQVAHAVAEASYSRTIGVSLALVSAFAVQPPLASPPAVSAFACWDAAYGVIAHRLPGRARLGQGAYHPVPEQATQHDIDTALCELALATIALPERGDKRRALITATVLLASRSGQAQAALARVLSFDLGAGPLTWLLTVLQGHLPDGPLDAALLAQLVTLCGSDVLSVRADASAILARAGHQAPAPTATAAHPTLARAIAAALSPSEDSA</sequence>
<gene>
    <name evidence="2" type="ORF">SSDG_02429</name>
</gene>
<evidence type="ECO:0000313" key="2">
    <source>
        <dbReference type="EMBL" id="EDY64031.1"/>
    </source>
</evidence>
<dbReference type="EMBL" id="CM000950">
    <property type="protein sequence ID" value="EDY64031.1"/>
    <property type="molecule type" value="Genomic_DNA"/>
</dbReference>
<dbReference type="Gene3D" id="3.40.50.300">
    <property type="entry name" value="P-loop containing nucleotide triphosphate hydrolases"/>
    <property type="match status" value="1"/>
</dbReference>
<dbReference type="eggNOG" id="COG5635">
    <property type="taxonomic scope" value="Bacteria"/>
</dbReference>